<dbReference type="GeneID" id="58098809"/>
<proteinExistence type="predicted"/>
<accession>A0A0M2NVZ9</accession>
<reference evidence="2 3" key="1">
    <citation type="submission" date="2015-03" db="EMBL/GenBank/DDBJ databases">
        <title>Genome Assembly of Staphylococcus cohnii subsp. cohnii strain G22B2.</title>
        <authorList>
            <person name="Nair G."/>
            <person name="Kaur G."/>
            <person name="Khatri I."/>
            <person name="Singh N.K."/>
            <person name="Sathyabama S."/>
            <person name="Maurya S.K."/>
            <person name="Subramanian S."/>
            <person name="Agrewala J.N."/>
            <person name="Mayilraj S."/>
        </authorList>
    </citation>
    <scope>NUCLEOTIDE SEQUENCE [LARGE SCALE GENOMIC DNA]</scope>
    <source>
        <strain evidence="2 3">G22B2</strain>
    </source>
</reference>
<evidence type="ECO:0000313" key="3">
    <source>
        <dbReference type="Proteomes" id="UP000034455"/>
    </source>
</evidence>
<feature type="transmembrane region" description="Helical" evidence="1">
    <location>
        <begin position="29"/>
        <end position="48"/>
    </location>
</feature>
<dbReference type="RefSeq" id="WP_019469914.1">
    <property type="nucleotide sequence ID" value="NZ_BKAS01000002.1"/>
</dbReference>
<dbReference type="EMBL" id="LAKJ01000012">
    <property type="protein sequence ID" value="KKI63911.1"/>
    <property type="molecule type" value="Genomic_DNA"/>
</dbReference>
<dbReference type="PATRIC" id="fig|74704.6.peg.414"/>
<sequence length="54" mass="6541">MKWFLLIVQVILGVFLAFFAYKQMNQAHLDTWFGVYVILFAIFVAWYAKHYYKS</sequence>
<keyword evidence="1" id="KW-1133">Transmembrane helix</keyword>
<comment type="caution">
    <text evidence="2">The sequence shown here is derived from an EMBL/GenBank/DDBJ whole genome shotgun (WGS) entry which is preliminary data.</text>
</comment>
<dbReference type="AlphaFoldDB" id="A0A0M2NVZ9"/>
<name>A0A0M2NVZ9_STACC</name>
<keyword evidence="1" id="KW-0472">Membrane</keyword>
<organism evidence="2 3">
    <name type="scientific">Staphylococcus cohnii subsp. cohnii</name>
    <dbReference type="NCBI Taxonomy" id="74704"/>
    <lineage>
        <taxon>Bacteria</taxon>
        <taxon>Bacillati</taxon>
        <taxon>Bacillota</taxon>
        <taxon>Bacilli</taxon>
        <taxon>Bacillales</taxon>
        <taxon>Staphylococcaceae</taxon>
        <taxon>Staphylococcus</taxon>
        <taxon>Staphylococcus cohnii species complex</taxon>
    </lineage>
</organism>
<keyword evidence="1" id="KW-0812">Transmembrane</keyword>
<protein>
    <submittedName>
        <fullName evidence="2">Uncharacterized protein</fullName>
    </submittedName>
</protein>
<evidence type="ECO:0000313" key="2">
    <source>
        <dbReference type="EMBL" id="KKI63911.1"/>
    </source>
</evidence>
<evidence type="ECO:0000256" key="1">
    <source>
        <dbReference type="SAM" id="Phobius"/>
    </source>
</evidence>
<gene>
    <name evidence="2" type="ORF">UF66_0400</name>
</gene>
<dbReference type="Proteomes" id="UP000034455">
    <property type="component" value="Unassembled WGS sequence"/>
</dbReference>